<dbReference type="EMBL" id="KN735793">
    <property type="protein sequence ID" value="KIH56401.1"/>
    <property type="molecule type" value="Genomic_DNA"/>
</dbReference>
<evidence type="ECO:0000313" key="1">
    <source>
        <dbReference type="EMBL" id="KIH56401.1"/>
    </source>
</evidence>
<reference evidence="1 2" key="1">
    <citation type="submission" date="2013-12" db="EMBL/GenBank/DDBJ databases">
        <title>Draft genome of the parsitic nematode Ancylostoma duodenale.</title>
        <authorList>
            <person name="Mitreva M."/>
        </authorList>
    </citation>
    <scope>NUCLEOTIDE SEQUENCE [LARGE SCALE GENOMIC DNA]</scope>
    <source>
        <strain evidence="1 2">Zhejiang</strain>
    </source>
</reference>
<dbReference type="AlphaFoldDB" id="A0A0C2GH58"/>
<gene>
    <name evidence="1" type="ORF">ANCDUO_13417</name>
</gene>
<proteinExistence type="predicted"/>
<organism evidence="1 2">
    <name type="scientific">Ancylostoma duodenale</name>
    <dbReference type="NCBI Taxonomy" id="51022"/>
    <lineage>
        <taxon>Eukaryota</taxon>
        <taxon>Metazoa</taxon>
        <taxon>Ecdysozoa</taxon>
        <taxon>Nematoda</taxon>
        <taxon>Chromadorea</taxon>
        <taxon>Rhabditida</taxon>
        <taxon>Rhabditina</taxon>
        <taxon>Rhabditomorpha</taxon>
        <taxon>Strongyloidea</taxon>
        <taxon>Ancylostomatidae</taxon>
        <taxon>Ancylostomatinae</taxon>
        <taxon>Ancylostoma</taxon>
    </lineage>
</organism>
<dbReference type="OrthoDB" id="10027388at2759"/>
<name>A0A0C2GH58_9BILA</name>
<sequence length="70" mass="7894">MSVLFPDNPGTSLGEARFSNFTQEIPDESPEWIADIFPNNSFIDSEAHTDCVKFLKKSSQHTIHKKTPIT</sequence>
<evidence type="ECO:0000313" key="2">
    <source>
        <dbReference type="Proteomes" id="UP000054047"/>
    </source>
</evidence>
<keyword evidence="2" id="KW-1185">Reference proteome</keyword>
<dbReference type="Proteomes" id="UP000054047">
    <property type="component" value="Unassembled WGS sequence"/>
</dbReference>
<accession>A0A0C2GH58</accession>
<protein>
    <submittedName>
        <fullName evidence="1">Uncharacterized protein</fullName>
    </submittedName>
</protein>